<organism evidence="1 2">
    <name type="scientific">Methanoculleus methanifontis</name>
    <dbReference type="NCBI Taxonomy" id="2584086"/>
    <lineage>
        <taxon>Archaea</taxon>
        <taxon>Methanobacteriati</taxon>
        <taxon>Methanobacteriota</taxon>
        <taxon>Stenosarchaea group</taxon>
        <taxon>Methanomicrobia</taxon>
        <taxon>Methanomicrobiales</taxon>
        <taxon>Methanomicrobiaceae</taxon>
        <taxon>Methanoculleus</taxon>
    </lineage>
</organism>
<dbReference type="Proteomes" id="UP001168423">
    <property type="component" value="Unassembled WGS sequence"/>
</dbReference>
<sequence length="1148" mass="133786">MQEILEQHCLEKDTTGLLLLSMPTGFGKTHNVLDFIYKHYRDFAEQKRKIFFITNLKKNLPFLELKERFKADNAEDDYDKYVIFINSNSESVINNLLSVDSQIPEQFKVKSYLDLKSYVETLENSERMDKKVKIALSEQIRKELEPDFRKFITNQLNQEFKTKVERLDAVKTNPDYQWIGNLYPAVFTDEKTIIFLSIDKFVRKNTPIIESSYYFQKRLIDGSLIFIDEFDATKENVLKNIIKSGLDSRADLLDLFLNIHNHLMENECPGVLLQESKQRERLASEKDWPSLHEIVVNFQRKADLIFKKYNLQHTCKSSSNFSSNKRNFLFYDYQFHHVLDAQHKRIEVVQDTETRTNWIMALEGNERRSGVNIRSLLREIAGFLTYFQNGVEYLAENYCQLKNEDDTVQEVYPLDIAIKTVLNNFHLDSGTVKFLTDSIMEHNTPYELRGKTNAIQEHGFYDAGFSYYDIVDSDEHDTLSKIYRCTFSRTPESFLVEVCSRAMVVGMSATAGLYTNIGNYDLEYLRSRLRSSFVRPSGAALQRITEAISETNRGYERVSIKTEFIGTDDFEESLARLESLMEDREAANALWNVVRGSNPEEQDPGYIFSRYVRALTAWNYFLENTEIRAFLCFFNAFPKRSNPRFDLETLYQYAGRIQSRYPDMEGKLHSDTIVVLTGENFDKKKPELLEALKSGERRFIISTYQTIGAGQNLQYAIPESTHPIKINGFPDRGLMDIDAIYVDRPTHLLVNINSDDLKNDDFIKYLFQLEFLVEDGSISPKTFERKLDEAFSRLVGRYKKKKHVEDYISLYQTEAYTRYLNKIVIQAIGRICRTNMKSPTIHVLADSFIRRHLVQFILPDDVIPVREYTALLESARGKSAISDEYVGFQNRASNRSNWSATFIHGFLKNPWNRSKVELWQNLREQTLKQPSIPSKENCDPKWHPIYVELPSPARSYKYIQENDYQNIEVFFSPDKQTQEVSERAARLQELMAIKPLYDLFNDRGWATGFAEGELMLTPPIFNNIYKGALGEVCGRYILQEQLGLQLSELDISEYEMFDFKTENNVYFDFKLWNDHIAVPAENIILNIKDKMKGCNADRVFVINILGESRKEFRPIISSERRIVEIPFVCQDGSLSDEALVFIQKELLK</sequence>
<evidence type="ECO:0000313" key="1">
    <source>
        <dbReference type="EMBL" id="MDN7012896.1"/>
    </source>
</evidence>
<keyword evidence="2" id="KW-1185">Reference proteome</keyword>
<dbReference type="RefSeq" id="WP_301677481.1">
    <property type="nucleotide sequence ID" value="NZ_VCYI01000008.1"/>
</dbReference>
<proteinExistence type="predicted"/>
<evidence type="ECO:0000313" key="2">
    <source>
        <dbReference type="Proteomes" id="UP001168423"/>
    </source>
</evidence>
<name>A0ABT8M3D6_9EURY</name>
<protein>
    <recommendedName>
        <fullName evidence="3">Helicase/UvrB N-terminal domain-containing protein</fullName>
    </recommendedName>
</protein>
<accession>A0ABT8M3D6</accession>
<gene>
    <name evidence="1" type="ORF">FGW20_07550</name>
</gene>
<comment type="caution">
    <text evidence="1">The sequence shown here is derived from an EMBL/GenBank/DDBJ whole genome shotgun (WGS) entry which is preliminary data.</text>
</comment>
<evidence type="ECO:0008006" key="3">
    <source>
        <dbReference type="Google" id="ProtNLM"/>
    </source>
</evidence>
<reference evidence="1" key="1">
    <citation type="submission" date="2019-05" db="EMBL/GenBank/DDBJ databases">
        <title>Isolation and characterization of methanogens from the cold seep sediment at Four-Way Closure Ridge.</title>
        <authorList>
            <person name="You Y.-T."/>
            <person name="Chen S.-C."/>
            <person name="Zhang W.-L."/>
            <person name="Lai M.-C."/>
        </authorList>
    </citation>
    <scope>NUCLEOTIDE SEQUENCE</scope>
    <source>
        <strain evidence="1">FWC-SCC3</strain>
    </source>
</reference>
<dbReference type="EMBL" id="VCYI01000008">
    <property type="protein sequence ID" value="MDN7012896.1"/>
    <property type="molecule type" value="Genomic_DNA"/>
</dbReference>